<dbReference type="EMBL" id="SNTY01000049">
    <property type="protein sequence ID" value="TEU24905.1"/>
    <property type="molecule type" value="Genomic_DNA"/>
</dbReference>
<accession>A0A4Y7XA20</accession>
<reference evidence="1 2" key="1">
    <citation type="submission" date="2019-03" db="EMBL/GenBank/DDBJ databases">
        <title>Alkanindiges illinoisensis: a potential pathogenic isolated from ascites of a gastric cancer patient with abdominal metastasis.</title>
        <authorList>
            <person name="Hu X."/>
            <person name="Yang B."/>
            <person name="Yan X."/>
            <person name="Lin L."/>
            <person name="Zhao H."/>
            <person name="Zhou F."/>
            <person name="Su B."/>
            <person name="Chen J."/>
            <person name="Rui Y."/>
            <person name="Wang Q."/>
            <person name="Zheng L."/>
        </authorList>
    </citation>
    <scope>NUCLEOTIDE SEQUENCE [LARGE SCALE GENOMIC DNA]</scope>
    <source>
        <strain evidence="1 2">NFYY 23406</strain>
    </source>
</reference>
<gene>
    <name evidence="1" type="ORF">E2B99_11080</name>
</gene>
<sequence length="68" mass="7622">MIASMNPDIYWDDHQQALMLSGGKTIKLGEAMMLGGSSYIGPQERLKWTLAPNERCHVTQIWITNSVS</sequence>
<organism evidence="1 2">
    <name type="scientific">Alkanindiges illinoisensis</name>
    <dbReference type="NCBI Taxonomy" id="197183"/>
    <lineage>
        <taxon>Bacteria</taxon>
        <taxon>Pseudomonadati</taxon>
        <taxon>Pseudomonadota</taxon>
        <taxon>Gammaproteobacteria</taxon>
        <taxon>Moraxellales</taxon>
        <taxon>Moraxellaceae</taxon>
        <taxon>Alkanindiges</taxon>
    </lineage>
</organism>
<dbReference type="RefSeq" id="WP_134245011.1">
    <property type="nucleotide sequence ID" value="NZ_SNTY01000049.1"/>
</dbReference>
<evidence type="ECO:0000313" key="1">
    <source>
        <dbReference type="EMBL" id="TEU24905.1"/>
    </source>
</evidence>
<dbReference type="Proteomes" id="UP000297834">
    <property type="component" value="Unassembled WGS sequence"/>
</dbReference>
<keyword evidence="2" id="KW-1185">Reference proteome</keyword>
<protein>
    <submittedName>
        <fullName evidence="1">Uncharacterized protein</fullName>
    </submittedName>
</protein>
<dbReference type="AlphaFoldDB" id="A0A4Y7XA20"/>
<proteinExistence type="predicted"/>
<name>A0A4Y7XA20_9GAMM</name>
<evidence type="ECO:0000313" key="2">
    <source>
        <dbReference type="Proteomes" id="UP000297834"/>
    </source>
</evidence>
<comment type="caution">
    <text evidence="1">The sequence shown here is derived from an EMBL/GenBank/DDBJ whole genome shotgun (WGS) entry which is preliminary data.</text>
</comment>